<dbReference type="PROSITE" id="PS00409">
    <property type="entry name" value="PROKAR_NTER_METHYL"/>
    <property type="match status" value="1"/>
</dbReference>
<name>Q97HA9_CLOAB</name>
<dbReference type="AlphaFoldDB" id="Q97HA9"/>
<proteinExistence type="predicted"/>
<dbReference type="OrthoDB" id="1937096at2"/>
<evidence type="ECO:0000313" key="2">
    <source>
        <dbReference type="EMBL" id="AAK80062.1"/>
    </source>
</evidence>
<dbReference type="eggNOG" id="COG2165">
    <property type="taxonomic scope" value="Bacteria"/>
</dbReference>
<evidence type="ECO:0000256" key="1">
    <source>
        <dbReference type="SAM" id="Phobius"/>
    </source>
</evidence>
<dbReference type="STRING" id="272562.CA_C2103"/>
<dbReference type="NCBIfam" id="TIGR02532">
    <property type="entry name" value="IV_pilin_GFxxxE"/>
    <property type="match status" value="1"/>
</dbReference>
<evidence type="ECO:0000313" key="3">
    <source>
        <dbReference type="Proteomes" id="UP000000814"/>
    </source>
</evidence>
<dbReference type="KEGG" id="cac:CA_C2103"/>
<gene>
    <name evidence="2" type="ordered locus">CA_C2103</name>
</gene>
<dbReference type="PIR" id="C97159">
    <property type="entry name" value="C97159"/>
</dbReference>
<dbReference type="SUPFAM" id="SSF54523">
    <property type="entry name" value="Pili subunits"/>
    <property type="match status" value="1"/>
</dbReference>
<reference evidence="2 3" key="1">
    <citation type="journal article" date="2001" name="J. Bacteriol.">
        <title>Genome sequence and comparative analysis of the solvent-producing bacterium Clostridium acetobutylicum.</title>
        <authorList>
            <person name="Nolling J."/>
            <person name="Breton G."/>
            <person name="Omelchenko M.V."/>
            <person name="Makarova K.S."/>
            <person name="Zeng Q."/>
            <person name="Gibson R."/>
            <person name="Lee H.M."/>
            <person name="Dubois J."/>
            <person name="Qiu D."/>
            <person name="Hitti J."/>
            <person name="Wolf Y.I."/>
            <person name="Tatusov R.L."/>
            <person name="Sabathe F."/>
            <person name="Doucette-Stamm L."/>
            <person name="Soucaille P."/>
            <person name="Daly M.J."/>
            <person name="Bennett G.N."/>
            <person name="Koonin E.V."/>
            <person name="Smith D.R."/>
        </authorList>
    </citation>
    <scope>NUCLEOTIDE SEQUENCE [LARGE SCALE GENOMIC DNA]</scope>
    <source>
        <strain evidence="3">ATCC 824 / DSM 792 / JCM 1419 / LMG 5710 / VKM B-1787</strain>
    </source>
</reference>
<protein>
    <submittedName>
        <fullName evidence="2">General secretion pathway protein, pilin family</fullName>
    </submittedName>
</protein>
<keyword evidence="1" id="KW-0812">Transmembrane</keyword>
<accession>Q97HA9</accession>
<dbReference type="InterPro" id="IPR045584">
    <property type="entry name" value="Pilin-like"/>
</dbReference>
<dbReference type="EMBL" id="AE001437">
    <property type="protein sequence ID" value="AAK80062.1"/>
    <property type="molecule type" value="Genomic_DNA"/>
</dbReference>
<dbReference type="InterPro" id="IPR012902">
    <property type="entry name" value="N_methyl_site"/>
</dbReference>
<dbReference type="Proteomes" id="UP000000814">
    <property type="component" value="Chromosome"/>
</dbReference>
<sequence>MMKKRGFTLIELIISMSIIAILGAILVPNIYSYIRRANNEKAKDMAALVFQSAMRSYMKEGKFDNEQVLDNINEDLSVKDNKVQVRAVDDSDIDVDFKCSNLSCEVKIDGRRVTYDFKTK</sequence>
<keyword evidence="3" id="KW-1185">Reference proteome</keyword>
<organism evidence="2 3">
    <name type="scientific">Clostridium acetobutylicum (strain ATCC 824 / DSM 792 / JCM 1419 / IAM 19013 / LMG 5710 / NBRC 13948 / NRRL B-527 / VKM B-1787 / 2291 / W)</name>
    <dbReference type="NCBI Taxonomy" id="272562"/>
    <lineage>
        <taxon>Bacteria</taxon>
        <taxon>Bacillati</taxon>
        <taxon>Bacillota</taxon>
        <taxon>Clostridia</taxon>
        <taxon>Eubacteriales</taxon>
        <taxon>Clostridiaceae</taxon>
        <taxon>Clostridium</taxon>
    </lineage>
</organism>
<dbReference type="HOGENOM" id="CLU_091705_8_1_9"/>
<dbReference type="Pfam" id="PF07963">
    <property type="entry name" value="N_methyl"/>
    <property type="match status" value="1"/>
</dbReference>
<feature type="transmembrane region" description="Helical" evidence="1">
    <location>
        <begin position="12"/>
        <end position="34"/>
    </location>
</feature>
<keyword evidence="1" id="KW-1133">Transmembrane helix</keyword>
<keyword evidence="1" id="KW-0472">Membrane</keyword>
<dbReference type="PATRIC" id="fig|272562.8.peg.2306"/>
<dbReference type="Gene3D" id="3.30.700.10">
    <property type="entry name" value="Glycoprotein, Type 4 Pilin"/>
    <property type="match status" value="1"/>
</dbReference>